<dbReference type="InterPro" id="IPR020845">
    <property type="entry name" value="AMP-binding_CS"/>
</dbReference>
<proteinExistence type="predicted"/>
<dbReference type="InterPro" id="IPR025110">
    <property type="entry name" value="AMP-bd_C"/>
</dbReference>
<comment type="caution">
    <text evidence="3">The sequence shown here is derived from an EMBL/GenBank/DDBJ whole genome shotgun (WGS) entry which is preliminary data.</text>
</comment>
<feature type="domain" description="AMP-binding enzyme C-terminal" evidence="2">
    <location>
        <begin position="469"/>
        <end position="544"/>
    </location>
</feature>
<dbReference type="GO" id="GO:0016878">
    <property type="term" value="F:acid-thiol ligase activity"/>
    <property type="evidence" value="ECO:0007669"/>
    <property type="project" value="UniProtKB-ARBA"/>
</dbReference>
<dbReference type="PROSITE" id="PS00455">
    <property type="entry name" value="AMP_BINDING"/>
    <property type="match status" value="1"/>
</dbReference>
<dbReference type="PANTHER" id="PTHR43767">
    <property type="entry name" value="LONG-CHAIN-FATTY-ACID--COA LIGASE"/>
    <property type="match status" value="1"/>
</dbReference>
<evidence type="ECO:0000259" key="2">
    <source>
        <dbReference type="Pfam" id="PF13193"/>
    </source>
</evidence>
<evidence type="ECO:0000313" key="3">
    <source>
        <dbReference type="EMBL" id="PJK29851.1"/>
    </source>
</evidence>
<feature type="domain" description="AMP-dependent synthetase/ligase" evidence="1">
    <location>
        <begin position="33"/>
        <end position="418"/>
    </location>
</feature>
<gene>
    <name evidence="3" type="ORF">CVT23_08725</name>
</gene>
<dbReference type="OrthoDB" id="9803968at2"/>
<dbReference type="InterPro" id="IPR042099">
    <property type="entry name" value="ANL_N_sf"/>
</dbReference>
<dbReference type="Gene3D" id="3.30.300.30">
    <property type="match status" value="1"/>
</dbReference>
<dbReference type="RefSeq" id="WP_109793128.1">
    <property type="nucleotide sequence ID" value="NZ_PHIG01000031.1"/>
</dbReference>
<dbReference type="Proteomes" id="UP000229498">
    <property type="component" value="Unassembled WGS sequence"/>
</dbReference>
<dbReference type="Pfam" id="PF00501">
    <property type="entry name" value="AMP-binding"/>
    <property type="match status" value="1"/>
</dbReference>
<dbReference type="InterPro" id="IPR045851">
    <property type="entry name" value="AMP-bd_C_sf"/>
</dbReference>
<protein>
    <submittedName>
        <fullName evidence="3">Acyl-CoA synthetase</fullName>
    </submittedName>
</protein>
<evidence type="ECO:0000259" key="1">
    <source>
        <dbReference type="Pfam" id="PF00501"/>
    </source>
</evidence>
<dbReference type="InterPro" id="IPR050237">
    <property type="entry name" value="ATP-dep_AMP-bd_enzyme"/>
</dbReference>
<dbReference type="InterPro" id="IPR000873">
    <property type="entry name" value="AMP-dep_synth/lig_dom"/>
</dbReference>
<evidence type="ECO:0000313" key="4">
    <source>
        <dbReference type="Proteomes" id="UP000229498"/>
    </source>
</evidence>
<keyword evidence="4" id="KW-1185">Reference proteome</keyword>
<dbReference type="AlphaFoldDB" id="A0A2M9G2A3"/>
<organism evidence="3 4">
    <name type="scientific">Minwuia thermotolerans</name>
    <dbReference type="NCBI Taxonomy" id="2056226"/>
    <lineage>
        <taxon>Bacteria</taxon>
        <taxon>Pseudomonadati</taxon>
        <taxon>Pseudomonadota</taxon>
        <taxon>Alphaproteobacteria</taxon>
        <taxon>Minwuiales</taxon>
        <taxon>Minwuiaceae</taxon>
        <taxon>Minwuia</taxon>
    </lineage>
</organism>
<dbReference type="NCBIfam" id="NF005714">
    <property type="entry name" value="PRK07529.1"/>
    <property type="match status" value="1"/>
</dbReference>
<dbReference type="Gene3D" id="3.40.50.12780">
    <property type="entry name" value="N-terminal domain of ligase-like"/>
    <property type="match status" value="1"/>
</dbReference>
<dbReference type="PANTHER" id="PTHR43767:SF1">
    <property type="entry name" value="NONRIBOSOMAL PEPTIDE SYNTHASE PES1 (EUROFUNG)-RELATED"/>
    <property type="match status" value="1"/>
</dbReference>
<dbReference type="SUPFAM" id="SSF56801">
    <property type="entry name" value="Acetyl-CoA synthetase-like"/>
    <property type="match status" value="1"/>
</dbReference>
<dbReference type="EMBL" id="PHIG01000031">
    <property type="protein sequence ID" value="PJK29851.1"/>
    <property type="molecule type" value="Genomic_DNA"/>
</dbReference>
<name>A0A2M9G2A3_9PROT</name>
<accession>A0A2M9G2A3</accession>
<dbReference type="Pfam" id="PF13193">
    <property type="entry name" value="AMP-binding_C"/>
    <property type="match status" value="1"/>
</dbReference>
<reference evidence="3 4" key="1">
    <citation type="submission" date="2017-11" db="EMBL/GenBank/DDBJ databases">
        <title>Draft genome sequence of Rhizobiales bacterium SY3-13.</title>
        <authorList>
            <person name="Sun C."/>
        </authorList>
    </citation>
    <scope>NUCLEOTIDE SEQUENCE [LARGE SCALE GENOMIC DNA]</scope>
    <source>
        <strain evidence="3 4">SY3-13</strain>
    </source>
</reference>
<sequence length="619" mass="67854">MQKKPANTLADVVEIEKTPFTELLPADNIYAALRHSAERHPDRPAIWNLARGELADEPEKITYRDLFRRVTQTANMLRGLGVGEEDVVTLLMPIVPETHYLLWGAETAGIVNPVNPFLEPEHIVSICKAAGTKVIVGCHPSISPDPWPRIEAVRKEIPGLKVIQVGGSGADVDGDVILYEQAMEGVEAGRLTFARDFDMHGTAALFHTGGTTGVPKLARHTQKGLMLQSWNYGNAIPLDDLHAPMGLPLFHVGGATAWGAMPFLWGHTITLLGSEGFRNPNVARDFFANAARLKWNLIPVVPAIWSMLLQQPIEEHDLSSLRYGAVGGSTLSVEVANLATRRLGVPLVEGWGMTETHGFSASNPFEGEVRVGSIGFRLPFNEIRVVRTDDDGHIEGDCKIDEIGLVVCRGPQIFGGYLDPVHDGKAWLDGEWFDTGDLGRIDADGYIWLTGRSKDLIIRGGHNIDPATIEDILYQHPAIELAAAVGRPDRRVGELPVVFVQFARGRSATEDELKGFVAERITERAANPVEIIPIEEMPLTGVGKIFKPSLRIEAVQRVFDRDIGMLANELGAEIMVEVRQDKVHGTLAAITVKDGPPETEERIRETVGGYETRFEIGRG</sequence>